<feature type="compositionally biased region" description="Basic and acidic residues" evidence="1">
    <location>
        <begin position="186"/>
        <end position="195"/>
    </location>
</feature>
<gene>
    <name evidence="3" type="ORF">SAMN05661091_3832</name>
</gene>
<keyword evidence="2" id="KW-0812">Transmembrane</keyword>
<evidence type="ECO:0000256" key="2">
    <source>
        <dbReference type="SAM" id="Phobius"/>
    </source>
</evidence>
<feature type="transmembrane region" description="Helical" evidence="2">
    <location>
        <begin position="6"/>
        <end position="25"/>
    </location>
</feature>
<sequence length="239" mass="26717">MEWLSGWLKSVIMVVMFAAFVDLILPSKTMQRYARLVLSMLILLALLRPLISFLTEPPEKQLALDLERVESNKSIPKEAELEHILAQAEKLKNVQQKQSLQWAGEEIARQMKDQITAEIGEPVEEVKVVLAAPREGSAVSAVIASVEVRLRDPVKPEAVKNPSVEGTEPVKPVDTIRVNVEINRNGSKDDKTRDEDSLEADAALEAREAPVRDLLRSRWDLKPDQISIHSSGSETQTKL</sequence>
<dbReference type="STRING" id="1313296.SAMN05661091_3832"/>
<organism evidence="3 4">
    <name type="scientific">Paenibacillus uliginis N3/975</name>
    <dbReference type="NCBI Taxonomy" id="1313296"/>
    <lineage>
        <taxon>Bacteria</taxon>
        <taxon>Bacillati</taxon>
        <taxon>Bacillota</taxon>
        <taxon>Bacilli</taxon>
        <taxon>Bacillales</taxon>
        <taxon>Paenibacillaceae</taxon>
        <taxon>Paenibacillus</taxon>
    </lineage>
</organism>
<keyword evidence="2" id="KW-1133">Transmembrane helix</keyword>
<protein>
    <submittedName>
        <fullName evidence="3">Stage III sporulation protein AF</fullName>
    </submittedName>
</protein>
<reference evidence="3 4" key="1">
    <citation type="submission" date="2017-04" db="EMBL/GenBank/DDBJ databases">
        <authorList>
            <person name="Afonso C.L."/>
            <person name="Miller P.J."/>
            <person name="Scott M.A."/>
            <person name="Spackman E."/>
            <person name="Goraichik I."/>
            <person name="Dimitrov K.M."/>
            <person name="Suarez D.L."/>
            <person name="Swayne D.E."/>
        </authorList>
    </citation>
    <scope>NUCLEOTIDE SEQUENCE [LARGE SCALE GENOMIC DNA]</scope>
    <source>
        <strain evidence="3 4">N3/975</strain>
    </source>
</reference>
<dbReference type="EMBL" id="LT840184">
    <property type="protein sequence ID" value="SMF87663.1"/>
    <property type="molecule type" value="Genomic_DNA"/>
</dbReference>
<name>A0A1X7HJ85_9BACL</name>
<keyword evidence="4" id="KW-1185">Reference proteome</keyword>
<feature type="region of interest" description="Disordered" evidence="1">
    <location>
        <begin position="183"/>
        <end position="204"/>
    </location>
</feature>
<evidence type="ECO:0000313" key="4">
    <source>
        <dbReference type="Proteomes" id="UP000192940"/>
    </source>
</evidence>
<dbReference type="Proteomes" id="UP000192940">
    <property type="component" value="Chromosome I"/>
</dbReference>
<evidence type="ECO:0000313" key="3">
    <source>
        <dbReference type="EMBL" id="SMF87663.1"/>
    </source>
</evidence>
<feature type="transmembrane region" description="Helical" evidence="2">
    <location>
        <begin position="37"/>
        <end position="55"/>
    </location>
</feature>
<dbReference type="Pfam" id="PF09581">
    <property type="entry name" value="Spore_III_AF"/>
    <property type="match status" value="1"/>
</dbReference>
<proteinExistence type="predicted"/>
<accession>A0A1X7HJ85</accession>
<keyword evidence="2" id="KW-0472">Membrane</keyword>
<dbReference type="InterPro" id="IPR014245">
    <property type="entry name" value="Spore_III_AF"/>
</dbReference>
<evidence type="ECO:0000256" key="1">
    <source>
        <dbReference type="SAM" id="MobiDB-lite"/>
    </source>
</evidence>
<dbReference type="RefSeq" id="WP_208914642.1">
    <property type="nucleotide sequence ID" value="NZ_LT840184.1"/>
</dbReference>
<dbReference type="NCBIfam" id="TIGR02896">
    <property type="entry name" value="spore_III_AF"/>
    <property type="match status" value="1"/>
</dbReference>
<dbReference type="AlphaFoldDB" id="A0A1X7HJ85"/>